<reference evidence="3" key="2">
    <citation type="submission" date="2025-09" db="UniProtKB">
        <authorList>
            <consortium name="Ensembl"/>
        </authorList>
    </citation>
    <scope>IDENTIFICATION</scope>
</reference>
<dbReference type="InterPro" id="IPR012337">
    <property type="entry name" value="RNaseH-like_sf"/>
</dbReference>
<feature type="domain" description="Integrase catalytic" evidence="2">
    <location>
        <begin position="174"/>
        <end position="332"/>
    </location>
</feature>
<evidence type="ECO:0000313" key="3">
    <source>
        <dbReference type="Ensembl" id="ENSSDUP00000007703.1"/>
    </source>
</evidence>
<dbReference type="InterPro" id="IPR036397">
    <property type="entry name" value="RNaseH_sf"/>
</dbReference>
<accession>A0A3B4TNX1</accession>
<dbReference type="InterPro" id="IPR041588">
    <property type="entry name" value="Integrase_H2C2"/>
</dbReference>
<dbReference type="PANTHER" id="PTHR37984">
    <property type="entry name" value="PROTEIN CBG26694"/>
    <property type="match status" value="1"/>
</dbReference>
<evidence type="ECO:0000256" key="1">
    <source>
        <dbReference type="ARBA" id="ARBA00039658"/>
    </source>
</evidence>
<dbReference type="GO" id="GO:0003676">
    <property type="term" value="F:nucleic acid binding"/>
    <property type="evidence" value="ECO:0007669"/>
    <property type="project" value="InterPro"/>
</dbReference>
<dbReference type="InterPro" id="IPR050951">
    <property type="entry name" value="Retrovirus_Pol_polyprotein"/>
</dbReference>
<dbReference type="Gene3D" id="1.10.340.70">
    <property type="match status" value="1"/>
</dbReference>
<organism evidence="3 4">
    <name type="scientific">Seriola dumerili</name>
    <name type="common">Greater amberjack</name>
    <name type="synonym">Caranx dumerili</name>
    <dbReference type="NCBI Taxonomy" id="41447"/>
    <lineage>
        <taxon>Eukaryota</taxon>
        <taxon>Metazoa</taxon>
        <taxon>Chordata</taxon>
        <taxon>Craniata</taxon>
        <taxon>Vertebrata</taxon>
        <taxon>Euteleostomi</taxon>
        <taxon>Actinopterygii</taxon>
        <taxon>Neopterygii</taxon>
        <taxon>Teleostei</taxon>
        <taxon>Neoteleostei</taxon>
        <taxon>Acanthomorphata</taxon>
        <taxon>Carangaria</taxon>
        <taxon>Carangiformes</taxon>
        <taxon>Carangidae</taxon>
        <taxon>Seriola</taxon>
    </lineage>
</organism>
<dbReference type="GeneTree" id="ENSGT00940000164419"/>
<dbReference type="PROSITE" id="PS50994">
    <property type="entry name" value="INTEGRASE"/>
    <property type="match status" value="1"/>
</dbReference>
<dbReference type="Gene3D" id="3.30.420.10">
    <property type="entry name" value="Ribonuclease H-like superfamily/Ribonuclease H"/>
    <property type="match status" value="1"/>
</dbReference>
<dbReference type="Ensembl" id="ENSSDUT00000007845.1">
    <property type="protein sequence ID" value="ENSSDUP00000007703.1"/>
    <property type="gene ID" value="ENSSDUG00000005639.1"/>
</dbReference>
<proteinExistence type="predicted"/>
<evidence type="ECO:0000259" key="2">
    <source>
        <dbReference type="PROSITE" id="PS50994"/>
    </source>
</evidence>
<keyword evidence="4" id="KW-1185">Reference proteome</keyword>
<dbReference type="SUPFAM" id="SSF53098">
    <property type="entry name" value="Ribonuclease H-like"/>
    <property type="match status" value="1"/>
</dbReference>
<reference evidence="3" key="1">
    <citation type="submission" date="2025-08" db="UniProtKB">
        <authorList>
            <consortium name="Ensembl"/>
        </authorList>
    </citation>
    <scope>IDENTIFICATION</scope>
</reference>
<dbReference type="Proteomes" id="UP000261420">
    <property type="component" value="Unplaced"/>
</dbReference>
<dbReference type="InterPro" id="IPR001584">
    <property type="entry name" value="Integrase_cat-core"/>
</dbReference>
<name>A0A3B4TNX1_SERDU</name>
<dbReference type="GO" id="GO:0015074">
    <property type="term" value="P:DNA integration"/>
    <property type="evidence" value="ECO:0007669"/>
    <property type="project" value="InterPro"/>
</dbReference>
<protein>
    <recommendedName>
        <fullName evidence="1">Gypsy retrotransposon integrase-like protein 1</fullName>
    </recommendedName>
</protein>
<dbReference type="Pfam" id="PF17921">
    <property type="entry name" value="Integrase_H2C2"/>
    <property type="match status" value="1"/>
</dbReference>
<evidence type="ECO:0000313" key="4">
    <source>
        <dbReference type="Proteomes" id="UP000261420"/>
    </source>
</evidence>
<dbReference type="AlphaFoldDB" id="A0A3B4TNX1"/>
<dbReference type="PANTHER" id="PTHR37984:SF5">
    <property type="entry name" value="PROTEIN NYNRIN-LIKE"/>
    <property type="match status" value="1"/>
</dbReference>
<dbReference type="FunFam" id="1.10.340.70:FF:000001">
    <property type="entry name" value="Retrovirus-related Pol polyprotein from transposon gypsy-like Protein"/>
    <property type="match status" value="1"/>
</dbReference>
<sequence>MQKNLPAKFNSRRRRRAQTHALCLHPVCDFIVDLSSLSAAAPFLNMPIGIQHIYVYRVAKGCLPQTMNPLRKKNLKRYAQKFIVDEGKLYYVGPKKEEKREVVIEAERKRQIFLDCHFNDIGHHLGQKKTVHRIQSKYYWLGIIKDVVDWIKVCETCQHTERNKNLARTVRPIKVDTPWDIVGIDIIGPFPETQQGNTHVTVLIDYLSKWPEAFPVQKTDAFSVARCISKCIYRFGAPKTIVCMQNADFCDEVTKLLCDRWSIVQKVSPLDQPQLNPLHDCTSPLLKEAVVQMVTDKQAEWDDFLDPVLFLFRTSTNPTTKFTPYSLMFNRKANLPNEVLANMNAAYKQEKKKNAKRRTHNMPSMTFKIADPLFGAGDSPSPKKLKESLYLSFPVDTVLSTEQNSAEDIKTELAYHLPESDVH</sequence>